<organism evidence="14 15">
    <name type="scientific">Coprinopsis marcescibilis</name>
    <name type="common">Agaric fungus</name>
    <name type="synonym">Psathyrella marcescibilis</name>
    <dbReference type="NCBI Taxonomy" id="230819"/>
    <lineage>
        <taxon>Eukaryota</taxon>
        <taxon>Fungi</taxon>
        <taxon>Dikarya</taxon>
        <taxon>Basidiomycota</taxon>
        <taxon>Agaricomycotina</taxon>
        <taxon>Agaricomycetes</taxon>
        <taxon>Agaricomycetidae</taxon>
        <taxon>Agaricales</taxon>
        <taxon>Agaricineae</taxon>
        <taxon>Psathyrellaceae</taxon>
        <taxon>Coprinopsis</taxon>
    </lineage>
</organism>
<accession>A0A5C3KZ96</accession>
<keyword evidence="7" id="KW-0802">TPR repeat</keyword>
<dbReference type="InterPro" id="IPR028058">
    <property type="entry name" value="Fis1_TPR_N"/>
</dbReference>
<evidence type="ECO:0000256" key="8">
    <source>
        <dbReference type="ARBA" id="ARBA00022989"/>
    </source>
</evidence>
<evidence type="ECO:0000256" key="10">
    <source>
        <dbReference type="ARBA" id="ARBA00023136"/>
    </source>
</evidence>
<evidence type="ECO:0000256" key="6">
    <source>
        <dbReference type="ARBA" id="ARBA00022787"/>
    </source>
</evidence>
<dbReference type="SUPFAM" id="SSF48452">
    <property type="entry name" value="TPR-like"/>
    <property type="match status" value="1"/>
</dbReference>
<dbReference type="GO" id="GO:0016559">
    <property type="term" value="P:peroxisome fission"/>
    <property type="evidence" value="ECO:0007669"/>
    <property type="project" value="TreeGrafter"/>
</dbReference>
<dbReference type="GO" id="GO:0005778">
    <property type="term" value="C:peroxisomal membrane"/>
    <property type="evidence" value="ECO:0007669"/>
    <property type="project" value="TreeGrafter"/>
</dbReference>
<evidence type="ECO:0000256" key="2">
    <source>
        <dbReference type="ARBA" id="ARBA00008937"/>
    </source>
</evidence>
<dbReference type="GO" id="GO:0000422">
    <property type="term" value="P:autophagy of mitochondrion"/>
    <property type="evidence" value="ECO:0007669"/>
    <property type="project" value="TreeGrafter"/>
</dbReference>
<evidence type="ECO:0000256" key="3">
    <source>
        <dbReference type="ARBA" id="ARBA00014314"/>
    </source>
</evidence>
<keyword evidence="15" id="KW-1185">Reference proteome</keyword>
<keyword evidence="9 12" id="KW-0496">Mitochondrion</keyword>
<comment type="function">
    <text evidence="11">Has a role in mitochondrial fission. Has a role in outer membrane fission but not matrix separation.</text>
</comment>
<dbReference type="Pfam" id="PF14852">
    <property type="entry name" value="Fis1_TPR_N"/>
    <property type="match status" value="1"/>
</dbReference>
<evidence type="ECO:0000313" key="14">
    <source>
        <dbReference type="EMBL" id="TFK25625.1"/>
    </source>
</evidence>
<comment type="subcellular location">
    <subcellularLocation>
        <location evidence="1">Mitochondrion outer membrane</location>
        <topology evidence="1">Single-pass membrane protein</topology>
    </subcellularLocation>
</comment>
<dbReference type="GO" id="GO:0005741">
    <property type="term" value="C:mitochondrial outer membrane"/>
    <property type="evidence" value="ECO:0007669"/>
    <property type="project" value="UniProtKB-SubCell"/>
</dbReference>
<keyword evidence="5" id="KW-0677">Repeat</keyword>
<evidence type="ECO:0000256" key="12">
    <source>
        <dbReference type="PIRNR" id="PIRNR008835"/>
    </source>
</evidence>
<keyword evidence="8 13" id="KW-1133">Transmembrane helix</keyword>
<comment type="domain">
    <text evidence="12">The C-terminus is required for mitochondrial localization, while the N-terminus is necessary for mitochondrial fission.</text>
</comment>
<dbReference type="EMBL" id="ML210184">
    <property type="protein sequence ID" value="TFK25625.1"/>
    <property type="molecule type" value="Genomic_DNA"/>
</dbReference>
<evidence type="ECO:0000256" key="9">
    <source>
        <dbReference type="ARBA" id="ARBA00023128"/>
    </source>
</evidence>
<dbReference type="InterPro" id="IPR028061">
    <property type="entry name" value="Fis1_TPR_C"/>
</dbReference>
<dbReference type="FunFam" id="1.25.40.10:FF:000179">
    <property type="entry name" value="Mitochondrial fission 1 protein"/>
    <property type="match status" value="1"/>
</dbReference>
<keyword evidence="10 12" id="KW-0472">Membrane</keyword>
<feature type="transmembrane region" description="Helical" evidence="13">
    <location>
        <begin position="132"/>
        <end position="153"/>
    </location>
</feature>
<gene>
    <name evidence="14" type="ORF">FA15DRAFT_590149</name>
</gene>
<proteinExistence type="inferred from homology"/>
<dbReference type="PANTHER" id="PTHR13247">
    <property type="entry name" value="TETRATRICOPEPTIDE REPEAT PROTEIN 11 TPR REPEAT PROTEIN 11"/>
    <property type="match status" value="1"/>
</dbReference>
<evidence type="ECO:0000256" key="7">
    <source>
        <dbReference type="ARBA" id="ARBA00022803"/>
    </source>
</evidence>
<dbReference type="PANTHER" id="PTHR13247:SF0">
    <property type="entry name" value="MITOCHONDRIAL FISSION 1 PROTEIN"/>
    <property type="match status" value="1"/>
</dbReference>
<dbReference type="GO" id="GO:0000266">
    <property type="term" value="P:mitochondrial fission"/>
    <property type="evidence" value="ECO:0007669"/>
    <property type="project" value="UniProtKB-UniRule"/>
</dbReference>
<evidence type="ECO:0000256" key="11">
    <source>
        <dbReference type="ARBA" id="ARBA00025016"/>
    </source>
</evidence>
<dbReference type="InterPro" id="IPR033745">
    <property type="entry name" value="Fis1_cytosol"/>
</dbReference>
<evidence type="ECO:0000256" key="4">
    <source>
        <dbReference type="ARBA" id="ARBA00022692"/>
    </source>
</evidence>
<dbReference type="AlphaFoldDB" id="A0A5C3KZ96"/>
<sequence>MTTELPYAADAEASLSFDELDVLRIQYEKELASTHVTVQTKFNYAWGLVKSPIREHQVDGVRLLQDIYRTEPTRRRECLYYMALGHYKMGNYEEAKKFNALLLEKEPLNLQAQSLSQVIEQKVARGMKLQGYIGMAIVGGAAALGAILLAGVIRRATHHRN</sequence>
<comment type="similarity">
    <text evidence="2 12">Belongs to the FIS1 family.</text>
</comment>
<evidence type="ECO:0000256" key="5">
    <source>
        <dbReference type="ARBA" id="ARBA00022737"/>
    </source>
</evidence>
<dbReference type="CDD" id="cd12212">
    <property type="entry name" value="Fis1"/>
    <property type="match status" value="1"/>
</dbReference>
<evidence type="ECO:0000256" key="1">
    <source>
        <dbReference type="ARBA" id="ARBA00004572"/>
    </source>
</evidence>
<protein>
    <recommendedName>
        <fullName evidence="3 12">Mitochondrial fission 1 protein</fullName>
    </recommendedName>
</protein>
<evidence type="ECO:0000256" key="13">
    <source>
        <dbReference type="SAM" id="Phobius"/>
    </source>
</evidence>
<dbReference type="InterPro" id="IPR011990">
    <property type="entry name" value="TPR-like_helical_dom_sf"/>
</dbReference>
<keyword evidence="4 13" id="KW-0812">Transmembrane</keyword>
<evidence type="ECO:0000313" key="15">
    <source>
        <dbReference type="Proteomes" id="UP000307440"/>
    </source>
</evidence>
<dbReference type="Gene3D" id="1.25.40.10">
    <property type="entry name" value="Tetratricopeptide repeat domain"/>
    <property type="match status" value="1"/>
</dbReference>
<dbReference type="OrthoDB" id="421154at2759"/>
<dbReference type="Pfam" id="PF14853">
    <property type="entry name" value="Fis1_TPR_C"/>
    <property type="match status" value="1"/>
</dbReference>
<dbReference type="PIRSF" id="PIRSF008835">
    <property type="entry name" value="TPR_repeat_11_Fis1"/>
    <property type="match status" value="1"/>
</dbReference>
<reference evidence="14 15" key="1">
    <citation type="journal article" date="2019" name="Nat. Ecol. Evol.">
        <title>Megaphylogeny resolves global patterns of mushroom evolution.</title>
        <authorList>
            <person name="Varga T."/>
            <person name="Krizsan K."/>
            <person name="Foldi C."/>
            <person name="Dima B."/>
            <person name="Sanchez-Garcia M."/>
            <person name="Sanchez-Ramirez S."/>
            <person name="Szollosi G.J."/>
            <person name="Szarkandi J.G."/>
            <person name="Papp V."/>
            <person name="Albert L."/>
            <person name="Andreopoulos W."/>
            <person name="Angelini C."/>
            <person name="Antonin V."/>
            <person name="Barry K.W."/>
            <person name="Bougher N.L."/>
            <person name="Buchanan P."/>
            <person name="Buyck B."/>
            <person name="Bense V."/>
            <person name="Catcheside P."/>
            <person name="Chovatia M."/>
            <person name="Cooper J."/>
            <person name="Damon W."/>
            <person name="Desjardin D."/>
            <person name="Finy P."/>
            <person name="Geml J."/>
            <person name="Haridas S."/>
            <person name="Hughes K."/>
            <person name="Justo A."/>
            <person name="Karasinski D."/>
            <person name="Kautmanova I."/>
            <person name="Kiss B."/>
            <person name="Kocsube S."/>
            <person name="Kotiranta H."/>
            <person name="LaButti K.M."/>
            <person name="Lechner B.E."/>
            <person name="Liimatainen K."/>
            <person name="Lipzen A."/>
            <person name="Lukacs Z."/>
            <person name="Mihaltcheva S."/>
            <person name="Morgado L.N."/>
            <person name="Niskanen T."/>
            <person name="Noordeloos M.E."/>
            <person name="Ohm R.A."/>
            <person name="Ortiz-Santana B."/>
            <person name="Ovrebo C."/>
            <person name="Racz N."/>
            <person name="Riley R."/>
            <person name="Savchenko A."/>
            <person name="Shiryaev A."/>
            <person name="Soop K."/>
            <person name="Spirin V."/>
            <person name="Szebenyi C."/>
            <person name="Tomsovsky M."/>
            <person name="Tulloss R.E."/>
            <person name="Uehling J."/>
            <person name="Grigoriev I.V."/>
            <person name="Vagvolgyi C."/>
            <person name="Papp T."/>
            <person name="Martin F.M."/>
            <person name="Miettinen O."/>
            <person name="Hibbett D.S."/>
            <person name="Nagy L.G."/>
        </authorList>
    </citation>
    <scope>NUCLEOTIDE SEQUENCE [LARGE SCALE GENOMIC DNA]</scope>
    <source>
        <strain evidence="14 15">CBS 121175</strain>
    </source>
</reference>
<name>A0A5C3KZ96_COPMA</name>
<keyword evidence="6 12" id="KW-1000">Mitochondrion outer membrane</keyword>
<dbReference type="InterPro" id="IPR016543">
    <property type="entry name" value="Fis1"/>
</dbReference>
<dbReference type="STRING" id="230819.A0A5C3KZ96"/>
<dbReference type="Proteomes" id="UP000307440">
    <property type="component" value="Unassembled WGS sequence"/>
</dbReference>